<dbReference type="Proteomes" id="UP000663852">
    <property type="component" value="Unassembled WGS sequence"/>
</dbReference>
<name>A0A814H8G9_ADIRI</name>
<dbReference type="OrthoDB" id="10617990at2759"/>
<protein>
    <submittedName>
        <fullName evidence="1">Uncharacterized protein</fullName>
    </submittedName>
</protein>
<sequence>MSCISIQSSMEQFSQVAALEDKLVRCFRTNNMKVKLSDTGFFENVNEQANLFYHGTISEYATQILEFGIPGGDSFSSSDFEPGYYLNTSFTDARD</sequence>
<keyword evidence="3" id="KW-1185">Reference proteome</keyword>
<accession>A0A814H8G9</accession>
<comment type="caution">
    <text evidence="1">The sequence shown here is derived from an EMBL/GenBank/DDBJ whole genome shotgun (WGS) entry which is preliminary data.</text>
</comment>
<reference evidence="1" key="1">
    <citation type="submission" date="2021-02" db="EMBL/GenBank/DDBJ databases">
        <authorList>
            <person name="Nowell W R."/>
        </authorList>
    </citation>
    <scope>NUCLEOTIDE SEQUENCE</scope>
</reference>
<evidence type="ECO:0000313" key="2">
    <source>
        <dbReference type="EMBL" id="CAF1249925.1"/>
    </source>
</evidence>
<evidence type="ECO:0000313" key="3">
    <source>
        <dbReference type="Proteomes" id="UP000663828"/>
    </source>
</evidence>
<evidence type="ECO:0000313" key="4">
    <source>
        <dbReference type="Proteomes" id="UP000663852"/>
    </source>
</evidence>
<dbReference type="EMBL" id="CAJNOR010002117">
    <property type="protein sequence ID" value="CAF1249925.1"/>
    <property type="molecule type" value="Genomic_DNA"/>
</dbReference>
<proteinExistence type="predicted"/>
<dbReference type="Proteomes" id="UP000663828">
    <property type="component" value="Unassembled WGS sequence"/>
</dbReference>
<organism evidence="1 4">
    <name type="scientific">Adineta ricciae</name>
    <name type="common">Rotifer</name>
    <dbReference type="NCBI Taxonomy" id="249248"/>
    <lineage>
        <taxon>Eukaryota</taxon>
        <taxon>Metazoa</taxon>
        <taxon>Spiralia</taxon>
        <taxon>Gnathifera</taxon>
        <taxon>Rotifera</taxon>
        <taxon>Eurotatoria</taxon>
        <taxon>Bdelloidea</taxon>
        <taxon>Adinetida</taxon>
        <taxon>Adinetidae</taxon>
        <taxon>Adineta</taxon>
    </lineage>
</organism>
<evidence type="ECO:0000313" key="1">
    <source>
        <dbReference type="EMBL" id="CAF1007307.1"/>
    </source>
</evidence>
<gene>
    <name evidence="1" type="ORF">EDS130_LOCUS15204</name>
    <name evidence="2" type="ORF">XAT740_LOCUS26200</name>
</gene>
<dbReference type="EMBL" id="CAJNOJ010000063">
    <property type="protein sequence ID" value="CAF1007307.1"/>
    <property type="molecule type" value="Genomic_DNA"/>
</dbReference>
<dbReference type="AlphaFoldDB" id="A0A814H8G9"/>